<reference evidence="3" key="1">
    <citation type="submission" date="2020-05" db="EMBL/GenBank/DDBJ databases">
        <title>Frigoriglobus tundricola gen. nov., sp. nov., a psychrotolerant cellulolytic planctomycete of the family Gemmataceae with two divergent copies of 16S rRNA gene.</title>
        <authorList>
            <person name="Kulichevskaya I.S."/>
            <person name="Ivanova A.A."/>
            <person name="Naumoff D.G."/>
            <person name="Beletsky A.V."/>
            <person name="Rijpstra W.I.C."/>
            <person name="Sinninghe Damste J.S."/>
            <person name="Mardanov A.V."/>
            <person name="Ravin N.V."/>
            <person name="Dedysh S.N."/>
        </authorList>
    </citation>
    <scope>NUCLEOTIDE SEQUENCE [LARGE SCALE GENOMIC DNA]</scope>
    <source>
        <strain evidence="3">PL17</strain>
    </source>
</reference>
<dbReference type="KEGG" id="ftj:FTUN_5851"/>
<dbReference type="EMBL" id="CP053452">
    <property type="protein sequence ID" value="QJW98265.1"/>
    <property type="molecule type" value="Genomic_DNA"/>
</dbReference>
<keyword evidence="3" id="KW-1185">Reference proteome</keyword>
<feature type="transmembrane region" description="Helical" evidence="1">
    <location>
        <begin position="87"/>
        <end position="107"/>
    </location>
</feature>
<gene>
    <name evidence="2" type="ORF">FTUN_5851</name>
</gene>
<organism evidence="2 3">
    <name type="scientific">Frigoriglobus tundricola</name>
    <dbReference type="NCBI Taxonomy" id="2774151"/>
    <lineage>
        <taxon>Bacteria</taxon>
        <taxon>Pseudomonadati</taxon>
        <taxon>Planctomycetota</taxon>
        <taxon>Planctomycetia</taxon>
        <taxon>Gemmatales</taxon>
        <taxon>Gemmataceae</taxon>
        <taxon>Frigoriglobus</taxon>
    </lineage>
</organism>
<dbReference type="AlphaFoldDB" id="A0A6M5YW62"/>
<keyword evidence="1" id="KW-0812">Transmembrane</keyword>
<keyword evidence="1" id="KW-0472">Membrane</keyword>
<evidence type="ECO:0008006" key="4">
    <source>
        <dbReference type="Google" id="ProtNLM"/>
    </source>
</evidence>
<protein>
    <recommendedName>
        <fullName evidence="4">DUF4149 domain-containing protein</fullName>
    </recommendedName>
</protein>
<evidence type="ECO:0000313" key="2">
    <source>
        <dbReference type="EMBL" id="QJW98265.1"/>
    </source>
</evidence>
<evidence type="ECO:0000256" key="1">
    <source>
        <dbReference type="SAM" id="Phobius"/>
    </source>
</evidence>
<evidence type="ECO:0000313" key="3">
    <source>
        <dbReference type="Proteomes" id="UP000503447"/>
    </source>
</evidence>
<proteinExistence type="predicted"/>
<keyword evidence="1" id="KW-1133">Transmembrane helix</keyword>
<accession>A0A6M5YW62</accession>
<name>A0A6M5YW62_9BACT</name>
<feature type="transmembrane region" description="Helical" evidence="1">
    <location>
        <begin position="55"/>
        <end position="75"/>
    </location>
</feature>
<dbReference type="Proteomes" id="UP000503447">
    <property type="component" value="Chromosome"/>
</dbReference>
<feature type="transmembrane region" description="Helical" evidence="1">
    <location>
        <begin position="14"/>
        <end position="35"/>
    </location>
</feature>
<feature type="transmembrane region" description="Helical" evidence="1">
    <location>
        <begin position="127"/>
        <end position="153"/>
    </location>
</feature>
<sequence>MEGGRFVITVLRRFLLVLALMFWQGGFMFYGGVVVEVGAIVLGSHRTQGFVTQAVTEYLNAAGAVALAVWGWDVAAGRAGTERRLRWIAWGALVVLLGVLVLLHPRLDALLEADGFRVLDARAYRRLHQMYLFTSSVQWAGALVLLALTIRAWRAEDGSHR</sequence>